<keyword evidence="9" id="KW-0472">Membrane</keyword>
<keyword evidence="12" id="KW-1185">Reference proteome</keyword>
<dbReference type="KEGG" id="ctp:CTRG_02593"/>
<keyword evidence="3" id="KW-0862">Zinc</keyword>
<keyword evidence="7" id="KW-0539">Nucleus</keyword>
<evidence type="ECO:0000256" key="8">
    <source>
        <dbReference type="SAM" id="MobiDB-lite"/>
    </source>
</evidence>
<keyword evidence="4" id="KW-0805">Transcription regulation</keyword>
<dbReference type="EMBL" id="GG692397">
    <property type="protein sequence ID" value="EER33775.1"/>
    <property type="molecule type" value="Genomic_DNA"/>
</dbReference>
<dbReference type="GeneID" id="8297315"/>
<dbReference type="STRING" id="294747.C5M871"/>
<feature type="transmembrane region" description="Helical" evidence="9">
    <location>
        <begin position="415"/>
        <end position="434"/>
    </location>
</feature>
<dbReference type="GO" id="GO:0045944">
    <property type="term" value="P:positive regulation of transcription by RNA polymerase II"/>
    <property type="evidence" value="ECO:0007669"/>
    <property type="project" value="TreeGrafter"/>
</dbReference>
<protein>
    <recommendedName>
        <fullName evidence="10">Zn(2)-C6 fungal-type domain-containing protein</fullName>
    </recommendedName>
</protein>
<dbReference type="CDD" id="cd00067">
    <property type="entry name" value="GAL4"/>
    <property type="match status" value="1"/>
</dbReference>
<dbReference type="Gene3D" id="4.10.240.10">
    <property type="entry name" value="Zn(2)-C6 fungal-type DNA-binding domain"/>
    <property type="match status" value="1"/>
</dbReference>
<feature type="compositionally biased region" description="Low complexity" evidence="8">
    <location>
        <begin position="948"/>
        <end position="963"/>
    </location>
</feature>
<feature type="region of interest" description="Disordered" evidence="8">
    <location>
        <begin position="87"/>
        <end position="134"/>
    </location>
</feature>
<evidence type="ECO:0000256" key="6">
    <source>
        <dbReference type="ARBA" id="ARBA00023163"/>
    </source>
</evidence>
<dbReference type="RefSeq" id="XP_002548296.1">
    <property type="nucleotide sequence ID" value="XM_002548250.1"/>
</dbReference>
<dbReference type="Pfam" id="PF00172">
    <property type="entry name" value="Zn_clus"/>
    <property type="match status" value="1"/>
</dbReference>
<evidence type="ECO:0000256" key="2">
    <source>
        <dbReference type="ARBA" id="ARBA00022723"/>
    </source>
</evidence>
<comment type="subcellular location">
    <subcellularLocation>
        <location evidence="1">Nucleus</location>
    </subcellularLocation>
</comment>
<keyword evidence="2" id="KW-0479">Metal-binding</keyword>
<reference evidence="11 12" key="1">
    <citation type="journal article" date="2009" name="Nature">
        <title>Evolution of pathogenicity and sexual reproduction in eight Candida genomes.</title>
        <authorList>
            <person name="Butler G."/>
            <person name="Rasmussen M.D."/>
            <person name="Lin M.F."/>
            <person name="Santos M.A."/>
            <person name="Sakthikumar S."/>
            <person name="Munro C.A."/>
            <person name="Rheinbay E."/>
            <person name="Grabherr M."/>
            <person name="Forche A."/>
            <person name="Reedy J.L."/>
            <person name="Agrafioti I."/>
            <person name="Arnaud M.B."/>
            <person name="Bates S."/>
            <person name="Brown A.J."/>
            <person name="Brunke S."/>
            <person name="Costanzo M.C."/>
            <person name="Fitzpatrick D.A."/>
            <person name="de Groot P.W."/>
            <person name="Harris D."/>
            <person name="Hoyer L.L."/>
            <person name="Hube B."/>
            <person name="Klis F.M."/>
            <person name="Kodira C."/>
            <person name="Lennard N."/>
            <person name="Logue M.E."/>
            <person name="Martin R."/>
            <person name="Neiman A.M."/>
            <person name="Nikolaou E."/>
            <person name="Quail M.A."/>
            <person name="Quinn J."/>
            <person name="Santos M.C."/>
            <person name="Schmitzberger F.F."/>
            <person name="Sherlock G."/>
            <person name="Shah P."/>
            <person name="Silverstein K.A."/>
            <person name="Skrzypek M.S."/>
            <person name="Soll D."/>
            <person name="Staggs R."/>
            <person name="Stansfield I."/>
            <person name="Stumpf M.P."/>
            <person name="Sudbery P.E."/>
            <person name="Srikantha T."/>
            <person name="Zeng Q."/>
            <person name="Berman J."/>
            <person name="Berriman M."/>
            <person name="Heitman J."/>
            <person name="Gow N.A."/>
            <person name="Lorenz M.C."/>
            <person name="Birren B.W."/>
            <person name="Kellis M."/>
            <person name="Cuomo C.A."/>
        </authorList>
    </citation>
    <scope>NUCLEOTIDE SEQUENCE [LARGE SCALE GENOMIC DNA]</scope>
    <source>
        <strain evidence="12">ATCC MYA-3404 / T1</strain>
    </source>
</reference>
<evidence type="ECO:0000256" key="1">
    <source>
        <dbReference type="ARBA" id="ARBA00004123"/>
    </source>
</evidence>
<dbReference type="InterPro" id="IPR036864">
    <property type="entry name" value="Zn2-C6_fun-type_DNA-bd_sf"/>
</dbReference>
<feature type="region of interest" description="Disordered" evidence="8">
    <location>
        <begin position="925"/>
        <end position="1021"/>
    </location>
</feature>
<dbReference type="InterPro" id="IPR052202">
    <property type="entry name" value="Yeast_MetPath_Reg"/>
</dbReference>
<evidence type="ECO:0000256" key="7">
    <source>
        <dbReference type="ARBA" id="ARBA00023242"/>
    </source>
</evidence>
<feature type="compositionally biased region" description="Pro residues" evidence="8">
    <location>
        <begin position="964"/>
        <end position="975"/>
    </location>
</feature>
<dbReference type="OrthoDB" id="4151048at2759"/>
<dbReference type="PANTHER" id="PTHR47782">
    <property type="entry name" value="ZN(II)2CYS6 TRANSCRIPTION FACTOR (EUROFUNG)-RELATED"/>
    <property type="match status" value="1"/>
</dbReference>
<evidence type="ECO:0000313" key="12">
    <source>
        <dbReference type="Proteomes" id="UP000002037"/>
    </source>
</evidence>
<evidence type="ECO:0000256" key="5">
    <source>
        <dbReference type="ARBA" id="ARBA00023125"/>
    </source>
</evidence>
<evidence type="ECO:0000259" key="10">
    <source>
        <dbReference type="PROSITE" id="PS50048"/>
    </source>
</evidence>
<accession>C5M871</accession>
<feature type="transmembrane region" description="Helical" evidence="9">
    <location>
        <begin position="378"/>
        <end position="403"/>
    </location>
</feature>
<dbReference type="GO" id="GO:0000981">
    <property type="term" value="F:DNA-binding transcription factor activity, RNA polymerase II-specific"/>
    <property type="evidence" value="ECO:0007669"/>
    <property type="project" value="InterPro"/>
</dbReference>
<feature type="compositionally biased region" description="Polar residues" evidence="8">
    <location>
        <begin position="110"/>
        <end position="134"/>
    </location>
</feature>
<dbReference type="CDD" id="cd15485">
    <property type="entry name" value="ZIP_Cat8"/>
    <property type="match status" value="1"/>
</dbReference>
<proteinExistence type="predicted"/>
<dbReference type="Proteomes" id="UP000002037">
    <property type="component" value="Unassembled WGS sequence"/>
</dbReference>
<feature type="compositionally biased region" description="Basic residues" evidence="8">
    <location>
        <begin position="925"/>
        <end position="938"/>
    </location>
</feature>
<dbReference type="PANTHER" id="PTHR47782:SF1">
    <property type="entry name" value="PYRIMIDINE PATHWAY REGULATORY PROTEIN 1"/>
    <property type="match status" value="1"/>
</dbReference>
<keyword evidence="9" id="KW-1133">Transmembrane helix</keyword>
<name>C5M871_CANTT</name>
<evidence type="ECO:0000256" key="4">
    <source>
        <dbReference type="ARBA" id="ARBA00023015"/>
    </source>
</evidence>
<dbReference type="GO" id="GO:0008270">
    <property type="term" value="F:zinc ion binding"/>
    <property type="evidence" value="ECO:0007669"/>
    <property type="project" value="InterPro"/>
</dbReference>
<keyword evidence="9" id="KW-0812">Transmembrane</keyword>
<sequence>MAKKSKQPNESTVSSNFKLISTSSGVRVSQACDRCRIKKIKCDGQSPCHNCKKVEVECKTSDKLSRKSFPKGFTSFLEARVKELEDENQKLRDKIGSTSGGGGHTDNDDSLASSAIHTGQTTPTRPMTNNSSIPTTTTTNDKVLFQSNNQSVPINNPIDQIFNIDNKGVIIGNDNLNFESQFNHLLINLNLPFLKITNSHNYLLNDPDSYLYNPSYTKSNKFHNRDLDLIYNPLTGTNTDISMKSELPTDIYDLFIKLINNFKKIFKNKKEMDNQIVQFFLNYNVFIPIFDFKQFMESYEAFHTMYPFMFTYDDSSINGFNLSNTNDYQIVNSYLMTIIQIYAMIMINNPTVNLNLLLNHSDPHYSMNNREKSIIKSLYDFLPYFNGFHISIGQLQTYLLLLYYSLLTNNKEKSLVLSSLTNAFIGILGINLNSKNLFFNDLALNQQQRRNRVKIFWVFKVLLKCFNLKFGFKPSLNTTVINPVTIDRYFQLTPEKLSSLLGDDDDLFNTLLKPSIEFLNLMNIIIPSSFSPNYYQYLKQDRKKKEKDLHTSPHRLDMILNEDDGDGNDGNLNYNYSQFLTIDKNLTDWRESLKSKKMSLLPLKDLGLPDLINITENDLHFAMDKDALSREGLINYYQTGLPDIHTASQLIKLQLNFHYTLIRSANYLNFIVDRELTFEYYKKIYVLSSEVLQYFLLVFEHVSKSQEKLNSPRVASNSIVMESLGLDVDDDGFVINDFSVKRRKIGSTKTPNNIKKLVREVPISPFNTMLNGLSLTVINLKKSIILQMLYLLICQMKFVKTQEERSKINDSFDLLSQTVDLFIKLFINYKPGAKSMQNDKLFQKLMNDELKEDILFHHQYGSDDEGDEDGKYYKTIDWDDENLDEDLKYLKILKFIKYKSRDVVDQLNNKQTVSGIPEPSVVIHHHHHSHNHNHKNSHLKQEENQQHPQPMTHQQYQLQHQQQPPAPPAPVPPQSQPQQQPKRLSSHETPALPSSTSPSLNSRMMSTSTMPLSAATSPMSTGPSLGLQNLNKPTSLPLPQYYNPYQSMSPVFDNDDKDAVNDLMNLRRGSNIK</sequence>
<dbReference type="SMART" id="SM00066">
    <property type="entry name" value="GAL4"/>
    <property type="match status" value="1"/>
</dbReference>
<dbReference type="InterPro" id="IPR001138">
    <property type="entry name" value="Zn2Cys6_DnaBD"/>
</dbReference>
<dbReference type="eggNOG" id="ENOG502S91V">
    <property type="taxonomic scope" value="Eukaryota"/>
</dbReference>
<dbReference type="AlphaFoldDB" id="C5M871"/>
<dbReference type="VEuPathDB" id="FungiDB:CTRG_02593"/>
<feature type="compositionally biased region" description="Low complexity" evidence="8">
    <location>
        <begin position="992"/>
        <end position="1006"/>
    </location>
</feature>
<dbReference type="GO" id="GO:0043565">
    <property type="term" value="F:sequence-specific DNA binding"/>
    <property type="evidence" value="ECO:0007669"/>
    <property type="project" value="TreeGrafter"/>
</dbReference>
<keyword evidence="5" id="KW-0238">DNA-binding</keyword>
<evidence type="ECO:0000313" key="11">
    <source>
        <dbReference type="EMBL" id="EER33775.1"/>
    </source>
</evidence>
<dbReference type="PROSITE" id="PS00463">
    <property type="entry name" value="ZN2_CY6_FUNGAL_1"/>
    <property type="match status" value="1"/>
</dbReference>
<dbReference type="GO" id="GO:0005634">
    <property type="term" value="C:nucleus"/>
    <property type="evidence" value="ECO:0007669"/>
    <property type="project" value="UniProtKB-SubCell"/>
</dbReference>
<evidence type="ECO:0000256" key="9">
    <source>
        <dbReference type="SAM" id="Phobius"/>
    </source>
</evidence>
<evidence type="ECO:0000256" key="3">
    <source>
        <dbReference type="ARBA" id="ARBA00022833"/>
    </source>
</evidence>
<dbReference type="PROSITE" id="PS50048">
    <property type="entry name" value="ZN2_CY6_FUNGAL_2"/>
    <property type="match status" value="1"/>
</dbReference>
<feature type="compositionally biased region" description="Polar residues" evidence="8">
    <location>
        <begin position="1007"/>
        <end position="1021"/>
    </location>
</feature>
<gene>
    <name evidence="11" type="ORF">CTRG_02593</name>
</gene>
<dbReference type="SUPFAM" id="SSF57701">
    <property type="entry name" value="Zn2/Cys6 DNA-binding domain"/>
    <property type="match status" value="1"/>
</dbReference>
<keyword evidence="6" id="KW-0804">Transcription</keyword>
<organism evidence="11 12">
    <name type="scientific">Candida tropicalis (strain ATCC MYA-3404 / T1)</name>
    <name type="common">Yeast</name>
    <dbReference type="NCBI Taxonomy" id="294747"/>
    <lineage>
        <taxon>Eukaryota</taxon>
        <taxon>Fungi</taxon>
        <taxon>Dikarya</taxon>
        <taxon>Ascomycota</taxon>
        <taxon>Saccharomycotina</taxon>
        <taxon>Pichiomycetes</taxon>
        <taxon>Debaryomycetaceae</taxon>
        <taxon>Candida/Lodderomyces clade</taxon>
        <taxon>Candida</taxon>
    </lineage>
</organism>
<feature type="domain" description="Zn(2)-C6 fungal-type" evidence="10">
    <location>
        <begin position="31"/>
        <end position="60"/>
    </location>
</feature>
<dbReference type="HOGENOM" id="CLU_285753_0_0_1"/>
<feature type="transmembrane region" description="Helical" evidence="9">
    <location>
        <begin position="334"/>
        <end position="358"/>
    </location>
</feature>